<protein>
    <submittedName>
        <fullName evidence="2">Uncharacterized protein</fullName>
    </submittedName>
</protein>
<organism evidence="2">
    <name type="scientific">marine sediment metagenome</name>
    <dbReference type="NCBI Taxonomy" id="412755"/>
    <lineage>
        <taxon>unclassified sequences</taxon>
        <taxon>metagenomes</taxon>
        <taxon>ecological metagenomes</taxon>
    </lineage>
</organism>
<dbReference type="AlphaFoldDB" id="A0A0F9I570"/>
<comment type="caution">
    <text evidence="2">The sequence shown here is derived from an EMBL/GenBank/DDBJ whole genome shotgun (WGS) entry which is preliminary data.</text>
</comment>
<accession>A0A0F9I570</accession>
<gene>
    <name evidence="2" type="ORF">LCGC14_1919560</name>
</gene>
<reference evidence="2" key="1">
    <citation type="journal article" date="2015" name="Nature">
        <title>Complex archaea that bridge the gap between prokaryotes and eukaryotes.</title>
        <authorList>
            <person name="Spang A."/>
            <person name="Saw J.H."/>
            <person name="Jorgensen S.L."/>
            <person name="Zaremba-Niedzwiedzka K."/>
            <person name="Martijn J."/>
            <person name="Lind A.E."/>
            <person name="van Eijk R."/>
            <person name="Schleper C."/>
            <person name="Guy L."/>
            <person name="Ettema T.J."/>
        </authorList>
    </citation>
    <scope>NUCLEOTIDE SEQUENCE</scope>
</reference>
<feature type="compositionally biased region" description="Basic and acidic residues" evidence="1">
    <location>
        <begin position="228"/>
        <end position="240"/>
    </location>
</feature>
<feature type="region of interest" description="Disordered" evidence="1">
    <location>
        <begin position="228"/>
        <end position="253"/>
    </location>
</feature>
<evidence type="ECO:0000256" key="1">
    <source>
        <dbReference type="SAM" id="MobiDB-lite"/>
    </source>
</evidence>
<proteinExistence type="predicted"/>
<feature type="non-terminal residue" evidence="2">
    <location>
        <position position="1"/>
    </location>
</feature>
<evidence type="ECO:0000313" key="2">
    <source>
        <dbReference type="EMBL" id="KKL88955.1"/>
    </source>
</evidence>
<dbReference type="EMBL" id="LAZR01020417">
    <property type="protein sequence ID" value="KKL88955.1"/>
    <property type="molecule type" value="Genomic_DNA"/>
</dbReference>
<sequence length="253" mass="29591">AARKVWHELQPEPPHIESRWAYLHEAKLIESCMIGYAHRNRQKKIGNVEVVSSEQVFDILMKDGKTRSGGLMDQVNRINGQPWPRDFKTTGKTDEYWQRFCSPSDQPTRYIHGLTKLTGEKVPGLVLEVLRNKKPTKKDSDPKPEIIEFLATRTPSQLDRWEDEQIFLEGELDRCRDQDMWPQADDMTMCQWCDKRMLCTQSSELSIMAKLDKYYTHKIWDFKSLHQEDAKNEKAAEQESTKSPTPENEHPKS</sequence>
<name>A0A0F9I570_9ZZZZ</name>